<feature type="domain" description="Colicin D immunity protein" evidence="1">
    <location>
        <begin position="12"/>
        <end position="95"/>
    </location>
</feature>
<sequence>MMFSDSASVERMTAKYRDLLSRFINREITAPEFQSLYFTVFKNDGDQVPGTKFKILDRLFADVDDYTADPKLRERAGGLDDEELRTCAREAYRKLYETSE</sequence>
<keyword evidence="3" id="KW-1185">Reference proteome</keyword>
<dbReference type="Proteomes" id="UP000324701">
    <property type="component" value="Unassembled WGS sequence"/>
</dbReference>
<dbReference type="GO" id="GO:0015643">
    <property type="term" value="F:toxic substance binding"/>
    <property type="evidence" value="ECO:0007669"/>
    <property type="project" value="InterPro"/>
</dbReference>
<dbReference type="EMBL" id="VTZN01000052">
    <property type="protein sequence ID" value="KAA1250241.1"/>
    <property type="molecule type" value="Genomic_DNA"/>
</dbReference>
<gene>
    <name evidence="2" type="ORF">F0Q45_10885</name>
</gene>
<dbReference type="GO" id="GO:0030153">
    <property type="term" value="P:bacteriocin immunity"/>
    <property type="evidence" value="ECO:0007669"/>
    <property type="project" value="InterPro"/>
</dbReference>
<dbReference type="InterPro" id="IPR015287">
    <property type="entry name" value="Colicin_D_immunity_dom"/>
</dbReference>
<reference evidence="2 3" key="1">
    <citation type="submission" date="2019-09" db="EMBL/GenBank/DDBJ databases">
        <title>Report of infection by Mycobacterium simiae a patient suffering from pulmonary tuberculosis.</title>
        <authorList>
            <person name="Mohanty P.S."/>
            <person name="Bansal A.K."/>
            <person name="Singh H."/>
            <person name="Sharma S."/>
            <person name="Patil S.A."/>
            <person name="Upadhaya P."/>
            <person name="Singh P.K."/>
            <person name="Kumar D."/>
            <person name="Kumar S."/>
            <person name="Singh R.K."/>
            <person name="Chaudhary B."/>
        </authorList>
    </citation>
    <scope>NUCLEOTIDE SEQUENCE [LARGE SCALE GENOMIC DNA]</scope>
    <source>
        <strain evidence="2 3">JAL-560-SIM</strain>
    </source>
</reference>
<evidence type="ECO:0000313" key="3">
    <source>
        <dbReference type="Proteomes" id="UP000324701"/>
    </source>
</evidence>
<comment type="caution">
    <text evidence="2">The sequence shown here is derived from an EMBL/GenBank/DDBJ whole genome shotgun (WGS) entry which is preliminary data.</text>
</comment>
<dbReference type="Gene3D" id="1.20.120.650">
    <property type="entry name" value="Colicin D"/>
    <property type="match status" value="1"/>
</dbReference>
<protein>
    <recommendedName>
        <fullName evidence="1">Colicin D immunity protein domain-containing protein</fullName>
    </recommendedName>
</protein>
<proteinExistence type="predicted"/>
<evidence type="ECO:0000259" key="1">
    <source>
        <dbReference type="Pfam" id="PF09204"/>
    </source>
</evidence>
<dbReference type="AlphaFoldDB" id="A0A5B1BQD1"/>
<dbReference type="InterPro" id="IPR036471">
    <property type="entry name" value="Colicin_D_sf"/>
</dbReference>
<accession>A0A5B1BQD1</accession>
<evidence type="ECO:0000313" key="2">
    <source>
        <dbReference type="EMBL" id="KAA1250241.1"/>
    </source>
</evidence>
<organism evidence="2 3">
    <name type="scientific">Mycobacterium simiae</name>
    <name type="common">Mycobacterium habana</name>
    <dbReference type="NCBI Taxonomy" id="1784"/>
    <lineage>
        <taxon>Bacteria</taxon>
        <taxon>Bacillati</taxon>
        <taxon>Actinomycetota</taxon>
        <taxon>Actinomycetes</taxon>
        <taxon>Mycobacteriales</taxon>
        <taxon>Mycobacteriaceae</taxon>
        <taxon>Mycobacterium</taxon>
        <taxon>Mycobacterium simiae complex</taxon>
    </lineage>
</organism>
<dbReference type="Pfam" id="PF09204">
    <property type="entry name" value="Colicin_immun"/>
    <property type="match status" value="1"/>
</dbReference>
<name>A0A5B1BQD1_MYCSI</name>